<name>A0A7G2ENZ3_ARATH</name>
<dbReference type="AlphaFoldDB" id="A0A7G2ENZ3"/>
<dbReference type="GO" id="GO:0003676">
    <property type="term" value="F:nucleic acid binding"/>
    <property type="evidence" value="ECO:0007669"/>
    <property type="project" value="InterPro"/>
</dbReference>
<keyword evidence="2" id="KW-0804">Transcription</keyword>
<keyword evidence="2" id="KW-0806">Transcription termination</keyword>
<dbReference type="EMBL" id="LR881468">
    <property type="protein sequence ID" value="CAD5325064.1"/>
    <property type="molecule type" value="Genomic_DNA"/>
</dbReference>
<dbReference type="PANTHER" id="PTHR13068">
    <property type="entry name" value="CGI-12 PROTEIN-RELATED"/>
    <property type="match status" value="1"/>
</dbReference>
<dbReference type="GO" id="GO:0005737">
    <property type="term" value="C:cytoplasm"/>
    <property type="evidence" value="ECO:0007669"/>
    <property type="project" value="UniProtKB-ARBA"/>
</dbReference>
<sequence>MANNLKESHLRRQDAEKSLRPKLQFLKSRGASSSEVIEIVSNVPTILDKKEGKKGNRIRNISVLRELGVPQKLLFSLLISRYQPVCGKEKFEESLKKVVDMGFDPAKSKFVEALHVVYEMSEKTIEEKVNVYKRLGFSEAEIWAIFKKWPYFLKFSEKKIILMFETLKKCGLVEEEIISVLKSRPQCIRSSEQKILDSIEMFLGLGFSRDDFKMMVKRYPCCTAYSGETLRKKFEVLVKMMNWPLEAVVMIPTVLGYSLEKRIVPRSNVIKALMSKGLIGSENPPISSVLVCTDQEFLKRYVMKHDKLVPKLMAIFNRGRVS</sequence>
<evidence type="ECO:0000256" key="1">
    <source>
        <dbReference type="ARBA" id="ARBA00007692"/>
    </source>
</evidence>
<dbReference type="FunFam" id="1.25.70.10:FF:000033">
    <property type="entry name" value="F19K23.4 protein"/>
    <property type="match status" value="1"/>
</dbReference>
<keyword evidence="2" id="KW-0805">Transcription regulation</keyword>
<protein>
    <submittedName>
        <fullName evidence="4">(thale cress) hypothetical protein</fullName>
    </submittedName>
</protein>
<dbReference type="Gene3D" id="1.25.70.10">
    <property type="entry name" value="Transcription termination factor 3, mitochondrial"/>
    <property type="match status" value="1"/>
</dbReference>
<dbReference type="SMART" id="SM00733">
    <property type="entry name" value="Mterf"/>
    <property type="match status" value="7"/>
</dbReference>
<dbReference type="PANTHER" id="PTHR13068:SF159">
    <property type="entry name" value="MITOCHONDRIAL TRANSCRIPTION TERMINATION FACTOR FAMILY PROTEIN"/>
    <property type="match status" value="1"/>
</dbReference>
<evidence type="ECO:0000256" key="2">
    <source>
        <dbReference type="ARBA" id="ARBA00022472"/>
    </source>
</evidence>
<dbReference type="InterPro" id="IPR038538">
    <property type="entry name" value="MTERF_sf"/>
</dbReference>
<evidence type="ECO:0000313" key="5">
    <source>
        <dbReference type="Proteomes" id="UP000516314"/>
    </source>
</evidence>
<gene>
    <name evidence="4" type="ORF">AT9943_LOCUS12923</name>
</gene>
<keyword evidence="3" id="KW-0809">Transit peptide</keyword>
<comment type="similarity">
    <text evidence="1">Belongs to the mTERF family.</text>
</comment>
<proteinExistence type="inferred from homology"/>
<dbReference type="Proteomes" id="UP000516314">
    <property type="component" value="Chromosome 3"/>
</dbReference>
<dbReference type="GO" id="GO:0006353">
    <property type="term" value="P:DNA-templated transcription termination"/>
    <property type="evidence" value="ECO:0007669"/>
    <property type="project" value="UniProtKB-KW"/>
</dbReference>
<organism evidence="4 5">
    <name type="scientific">Arabidopsis thaliana</name>
    <name type="common">Mouse-ear cress</name>
    <dbReference type="NCBI Taxonomy" id="3702"/>
    <lineage>
        <taxon>Eukaryota</taxon>
        <taxon>Viridiplantae</taxon>
        <taxon>Streptophyta</taxon>
        <taxon>Embryophyta</taxon>
        <taxon>Tracheophyta</taxon>
        <taxon>Spermatophyta</taxon>
        <taxon>Magnoliopsida</taxon>
        <taxon>eudicotyledons</taxon>
        <taxon>Gunneridae</taxon>
        <taxon>Pentapetalae</taxon>
        <taxon>rosids</taxon>
        <taxon>malvids</taxon>
        <taxon>Brassicales</taxon>
        <taxon>Brassicaceae</taxon>
        <taxon>Camelineae</taxon>
        <taxon>Arabidopsis</taxon>
    </lineage>
</organism>
<evidence type="ECO:0000256" key="3">
    <source>
        <dbReference type="ARBA" id="ARBA00022946"/>
    </source>
</evidence>
<accession>A0A7G2ENZ3</accession>
<evidence type="ECO:0000313" key="4">
    <source>
        <dbReference type="EMBL" id="CAD5325064.1"/>
    </source>
</evidence>
<dbReference type="Pfam" id="PF02536">
    <property type="entry name" value="mTERF"/>
    <property type="match status" value="2"/>
</dbReference>
<reference evidence="4 5" key="1">
    <citation type="submission" date="2020-09" db="EMBL/GenBank/DDBJ databases">
        <authorList>
            <person name="Ashkenazy H."/>
        </authorList>
    </citation>
    <scope>NUCLEOTIDE SEQUENCE [LARGE SCALE GENOMIC DNA]</scope>
    <source>
        <strain evidence="5">cv. Cdm-0</strain>
    </source>
</reference>
<dbReference type="InterPro" id="IPR003690">
    <property type="entry name" value="MTERF"/>
</dbReference>